<feature type="compositionally biased region" description="Basic and acidic residues" evidence="1">
    <location>
        <begin position="218"/>
        <end position="231"/>
    </location>
</feature>
<gene>
    <name evidence="2" type="ORF">A0H81_09386</name>
</gene>
<protein>
    <submittedName>
        <fullName evidence="2">Uncharacterized protein</fullName>
    </submittedName>
</protein>
<feature type="compositionally biased region" description="Basic and acidic residues" evidence="1">
    <location>
        <begin position="151"/>
        <end position="169"/>
    </location>
</feature>
<evidence type="ECO:0000313" key="2">
    <source>
        <dbReference type="EMBL" id="OBZ70886.1"/>
    </source>
</evidence>
<dbReference type="AlphaFoldDB" id="A0A1C7M392"/>
<keyword evidence="3" id="KW-1185">Reference proteome</keyword>
<sequence length="261" mass="29265">MTMTSIEEAAELYELGDHACTTIKGTKSVLKLLDPIFPSYHIRKGMEYQRATFDRLQETVEIMNAVDHSRLRVKYDWLQNRHDWLLDNGNVKFSDAMTCRRWKHGARELKEGTERLSKNAESEQLRIQRKKASRQSGAEDGRDPIPSSENLRGDNPIHDCGPLKRKDESPNGAQESSHHPNNSLNNANHFRSNADNSPDDIVDYLNKADDSASDADNSPDHIFDYLNKGDDSDSDVEGSPGHVDDSPGNAPDDSQDTTDAS</sequence>
<feature type="region of interest" description="Disordered" evidence="1">
    <location>
        <begin position="112"/>
        <end position="261"/>
    </location>
</feature>
<dbReference type="OrthoDB" id="2784376at2759"/>
<feature type="compositionally biased region" description="Basic and acidic residues" evidence="1">
    <location>
        <begin position="112"/>
        <end position="126"/>
    </location>
</feature>
<name>A0A1C7M392_GRIFR</name>
<feature type="compositionally biased region" description="Polar residues" evidence="1">
    <location>
        <begin position="171"/>
        <end position="196"/>
    </location>
</feature>
<evidence type="ECO:0000313" key="3">
    <source>
        <dbReference type="Proteomes" id="UP000092993"/>
    </source>
</evidence>
<proteinExistence type="predicted"/>
<reference evidence="2 3" key="1">
    <citation type="submission" date="2016-03" db="EMBL/GenBank/DDBJ databases">
        <title>Whole genome sequencing of Grifola frondosa 9006-11.</title>
        <authorList>
            <person name="Min B."/>
            <person name="Park H."/>
            <person name="Kim J.-G."/>
            <person name="Cho H."/>
            <person name="Oh Y.-L."/>
            <person name="Kong W.-S."/>
            <person name="Choi I.-G."/>
        </authorList>
    </citation>
    <scope>NUCLEOTIDE SEQUENCE [LARGE SCALE GENOMIC DNA]</scope>
    <source>
        <strain evidence="2 3">9006-11</strain>
    </source>
</reference>
<accession>A0A1C7M392</accession>
<organism evidence="2 3">
    <name type="scientific">Grifola frondosa</name>
    <name type="common">Maitake</name>
    <name type="synonym">Polyporus frondosus</name>
    <dbReference type="NCBI Taxonomy" id="5627"/>
    <lineage>
        <taxon>Eukaryota</taxon>
        <taxon>Fungi</taxon>
        <taxon>Dikarya</taxon>
        <taxon>Basidiomycota</taxon>
        <taxon>Agaricomycotina</taxon>
        <taxon>Agaricomycetes</taxon>
        <taxon>Polyporales</taxon>
        <taxon>Grifolaceae</taxon>
        <taxon>Grifola</taxon>
    </lineage>
</organism>
<evidence type="ECO:0000256" key="1">
    <source>
        <dbReference type="SAM" id="MobiDB-lite"/>
    </source>
</evidence>
<dbReference type="Proteomes" id="UP000092993">
    <property type="component" value="Unassembled WGS sequence"/>
</dbReference>
<dbReference type="EMBL" id="LUGG01000013">
    <property type="protein sequence ID" value="OBZ70886.1"/>
    <property type="molecule type" value="Genomic_DNA"/>
</dbReference>
<comment type="caution">
    <text evidence="2">The sequence shown here is derived from an EMBL/GenBank/DDBJ whole genome shotgun (WGS) entry which is preliminary data.</text>
</comment>